<keyword evidence="4" id="KW-0997">Cell inner membrane</keyword>
<protein>
    <submittedName>
        <fullName evidence="9">Sugar ABC transporter permease</fullName>
    </submittedName>
</protein>
<dbReference type="GO" id="GO:0005886">
    <property type="term" value="C:plasma membrane"/>
    <property type="evidence" value="ECO:0007669"/>
    <property type="project" value="UniProtKB-SubCell"/>
</dbReference>
<dbReference type="Proteomes" id="UP000218022">
    <property type="component" value="Unassembled WGS sequence"/>
</dbReference>
<comment type="caution">
    <text evidence="9">The sequence shown here is derived from an EMBL/GenBank/DDBJ whole genome shotgun (WGS) entry which is preliminary data.</text>
</comment>
<evidence type="ECO:0000256" key="1">
    <source>
        <dbReference type="ARBA" id="ARBA00004651"/>
    </source>
</evidence>
<name>A0A2A4EQV1_9BURK</name>
<dbReference type="GO" id="GO:0022857">
    <property type="term" value="F:transmembrane transporter activity"/>
    <property type="evidence" value="ECO:0007669"/>
    <property type="project" value="InterPro"/>
</dbReference>
<feature type="transmembrane region" description="Helical" evidence="8">
    <location>
        <begin position="53"/>
        <end position="72"/>
    </location>
</feature>
<feature type="transmembrane region" description="Helical" evidence="8">
    <location>
        <begin position="305"/>
        <end position="323"/>
    </location>
</feature>
<feature type="transmembrane region" description="Helical" evidence="8">
    <location>
        <begin position="135"/>
        <end position="155"/>
    </location>
</feature>
<comment type="subcellular location">
    <subcellularLocation>
        <location evidence="1">Cell membrane</location>
        <topology evidence="1">Multi-pass membrane protein</topology>
    </subcellularLocation>
</comment>
<dbReference type="InterPro" id="IPR001851">
    <property type="entry name" value="ABC_transp_permease"/>
</dbReference>
<dbReference type="OrthoDB" id="5422926at2"/>
<feature type="transmembrane region" description="Helical" evidence="8">
    <location>
        <begin position="254"/>
        <end position="273"/>
    </location>
</feature>
<dbReference type="Pfam" id="PF02653">
    <property type="entry name" value="BPD_transp_2"/>
    <property type="match status" value="1"/>
</dbReference>
<keyword evidence="6 8" id="KW-1133">Transmembrane helix</keyword>
<evidence type="ECO:0000256" key="8">
    <source>
        <dbReference type="SAM" id="Phobius"/>
    </source>
</evidence>
<evidence type="ECO:0000256" key="7">
    <source>
        <dbReference type="ARBA" id="ARBA00023136"/>
    </source>
</evidence>
<gene>
    <name evidence="9" type="ORF">BWP39_24205</name>
</gene>
<feature type="transmembrane region" description="Helical" evidence="8">
    <location>
        <begin position="102"/>
        <end position="128"/>
    </location>
</feature>
<feature type="transmembrane region" description="Helical" evidence="8">
    <location>
        <begin position="79"/>
        <end position="96"/>
    </location>
</feature>
<feature type="transmembrane region" description="Helical" evidence="8">
    <location>
        <begin position="280"/>
        <end position="299"/>
    </location>
</feature>
<reference evidence="9 10" key="1">
    <citation type="submission" date="2017-01" db="EMBL/GenBank/DDBJ databases">
        <title>Whole-Genome Shotgun Sequencing of Two beta-Proteobacterial Species in Search of the Bulgecin Biosynthetic Cluster.</title>
        <authorList>
            <person name="Horsman M.E."/>
            <person name="Marous D.R."/>
            <person name="Li R."/>
            <person name="Oliver R.A."/>
            <person name="Byun B."/>
            <person name="Emrich S.J."/>
            <person name="Boggess B."/>
            <person name="Townsend C.A."/>
            <person name="Mobashery S."/>
        </authorList>
    </citation>
    <scope>NUCLEOTIDE SEQUENCE [LARGE SCALE GENOMIC DNA]</scope>
    <source>
        <strain evidence="9 10">ATCC 31363</strain>
    </source>
</reference>
<keyword evidence="2" id="KW-0813">Transport</keyword>
<organism evidence="9 10">
    <name type="scientific">Paraburkholderia acidicola</name>
    <dbReference type="NCBI Taxonomy" id="1912599"/>
    <lineage>
        <taxon>Bacteria</taxon>
        <taxon>Pseudomonadati</taxon>
        <taxon>Pseudomonadota</taxon>
        <taxon>Betaproteobacteria</taxon>
        <taxon>Burkholderiales</taxon>
        <taxon>Burkholderiaceae</taxon>
        <taxon>Paraburkholderia</taxon>
    </lineage>
</organism>
<evidence type="ECO:0000256" key="2">
    <source>
        <dbReference type="ARBA" id="ARBA00022448"/>
    </source>
</evidence>
<evidence type="ECO:0000313" key="10">
    <source>
        <dbReference type="Proteomes" id="UP000218022"/>
    </source>
</evidence>
<feature type="transmembrane region" description="Helical" evidence="8">
    <location>
        <begin position="20"/>
        <end position="41"/>
    </location>
</feature>
<feature type="transmembrane region" description="Helical" evidence="8">
    <location>
        <begin position="224"/>
        <end position="242"/>
    </location>
</feature>
<dbReference type="PANTHER" id="PTHR32196:SF21">
    <property type="entry name" value="ABC TRANSPORTER PERMEASE PROTEIN YPHD-RELATED"/>
    <property type="match status" value="1"/>
</dbReference>
<evidence type="ECO:0000256" key="5">
    <source>
        <dbReference type="ARBA" id="ARBA00022692"/>
    </source>
</evidence>
<evidence type="ECO:0000313" key="9">
    <source>
        <dbReference type="EMBL" id="PCE22788.1"/>
    </source>
</evidence>
<sequence>MKSLPAAGKLFADRQLNFLLIVNVLVVLVATVLSHGLFVGIDNLQSMGSQLPELGLLALGIMLSMISGNGGIDLSGVGLANLSGIVAALIVPHFVSGDDSPVLYTSLFCVIVVAMGLLGGLLNGIVIARLQLTPILCTLGTQLLFTGFAVVLSNGASVHVDYVDPLSDIGNGTVFQIPISFVIFIAAIVVLGWLLRRSPFGLRLYLMGTNPKAAFYAGIPRTRMLVLTYTMCGVLASLAGLISTSHTSSAKWDYGNSYLLIAILIAVMGGVNPSGGYGRIICVFFAATVLQFLSSLFNLLGVSQFFGDCTWGFLLLLSLAFAGGERVRAIFGFARSDGAQTKS</sequence>
<proteinExistence type="predicted"/>
<evidence type="ECO:0000256" key="3">
    <source>
        <dbReference type="ARBA" id="ARBA00022475"/>
    </source>
</evidence>
<dbReference type="RefSeq" id="WP_096724788.1">
    <property type="nucleotide sequence ID" value="NZ_MTZV01000006.1"/>
</dbReference>
<evidence type="ECO:0000256" key="6">
    <source>
        <dbReference type="ARBA" id="ARBA00022989"/>
    </source>
</evidence>
<evidence type="ECO:0000256" key="4">
    <source>
        <dbReference type="ARBA" id="ARBA00022519"/>
    </source>
</evidence>
<feature type="transmembrane region" description="Helical" evidence="8">
    <location>
        <begin position="175"/>
        <end position="195"/>
    </location>
</feature>
<keyword evidence="3" id="KW-1003">Cell membrane</keyword>
<dbReference type="CDD" id="cd06579">
    <property type="entry name" value="TM_PBP1_transp_AraH_like"/>
    <property type="match status" value="1"/>
</dbReference>
<dbReference type="EMBL" id="MTZV01000006">
    <property type="protein sequence ID" value="PCE22788.1"/>
    <property type="molecule type" value="Genomic_DNA"/>
</dbReference>
<keyword evidence="5 8" id="KW-0812">Transmembrane</keyword>
<keyword evidence="7 8" id="KW-0472">Membrane</keyword>
<dbReference type="PANTHER" id="PTHR32196">
    <property type="entry name" value="ABC TRANSPORTER PERMEASE PROTEIN YPHD-RELATED-RELATED"/>
    <property type="match status" value="1"/>
</dbReference>
<accession>A0A2A4EQV1</accession>
<dbReference type="AlphaFoldDB" id="A0A2A4EQV1"/>